<proteinExistence type="predicted"/>
<sequence>MNALPPATTVRPAAGAPHGLWMFDVYYAPGRQAAHIPKTARCQGEALLRLINEDLLHSPERVWRIDCVAMQPVSERDAPQADAAGAQAQPEAAV</sequence>
<evidence type="ECO:0000256" key="1">
    <source>
        <dbReference type="SAM" id="MobiDB-lite"/>
    </source>
</evidence>
<feature type="compositionally biased region" description="Low complexity" evidence="1">
    <location>
        <begin position="80"/>
        <end position="94"/>
    </location>
</feature>
<comment type="caution">
    <text evidence="2">The sequence shown here is derived from an EMBL/GenBank/DDBJ whole genome shotgun (WGS) entry which is preliminary data.</text>
</comment>
<dbReference type="EMBL" id="NSJE01000003">
    <property type="protein sequence ID" value="PAT43807.1"/>
    <property type="molecule type" value="Genomic_DNA"/>
</dbReference>
<dbReference type="RefSeq" id="WP_095551209.1">
    <property type="nucleotide sequence ID" value="NZ_CP156659.1"/>
</dbReference>
<reference evidence="2 3" key="1">
    <citation type="submission" date="2017-08" db="EMBL/GenBank/DDBJ databases">
        <title>WGS of Clinical strains of the CDC Group NO-1 linked to zoonotic infections in humans.</title>
        <authorList>
            <person name="Bernier A.-M."/>
            <person name="Bernard K."/>
        </authorList>
    </citation>
    <scope>NUCLEOTIDE SEQUENCE [LARGE SCALE GENOMIC DNA]</scope>
    <source>
        <strain evidence="2 3">NML120219</strain>
    </source>
</reference>
<name>A0A2A2B132_9BURK</name>
<dbReference type="AlphaFoldDB" id="A0A2A2B132"/>
<evidence type="ECO:0000313" key="3">
    <source>
        <dbReference type="Proteomes" id="UP000218439"/>
    </source>
</evidence>
<organism evidence="2 3">
    <name type="scientific">Vandammella animalimorsus</name>
    <dbReference type="NCBI Taxonomy" id="2029117"/>
    <lineage>
        <taxon>Bacteria</taxon>
        <taxon>Pseudomonadati</taxon>
        <taxon>Pseudomonadota</taxon>
        <taxon>Betaproteobacteria</taxon>
        <taxon>Burkholderiales</taxon>
        <taxon>Comamonadaceae</taxon>
        <taxon>Vandammella</taxon>
    </lineage>
</organism>
<accession>A0A2A2B132</accession>
<dbReference type="Proteomes" id="UP000218439">
    <property type="component" value="Unassembled WGS sequence"/>
</dbReference>
<gene>
    <name evidence="2" type="ORF">CK621_02945</name>
</gene>
<protein>
    <submittedName>
        <fullName evidence="2">Uncharacterized protein</fullName>
    </submittedName>
</protein>
<feature type="region of interest" description="Disordered" evidence="1">
    <location>
        <begin position="74"/>
        <end position="94"/>
    </location>
</feature>
<evidence type="ECO:0000313" key="2">
    <source>
        <dbReference type="EMBL" id="PAT43807.1"/>
    </source>
</evidence>